<keyword evidence="4" id="KW-1185">Reference proteome</keyword>
<reference evidence="3 4" key="1">
    <citation type="submission" date="2020-08" db="EMBL/GenBank/DDBJ databases">
        <title>Genomic Encyclopedia of Type Strains, Phase IV (KMG-IV): sequencing the most valuable type-strain genomes for metagenomic binning, comparative biology and taxonomic classification.</title>
        <authorList>
            <person name="Goeker M."/>
        </authorList>
    </citation>
    <scope>NUCLEOTIDE SEQUENCE [LARGE SCALE GENOMIC DNA]</scope>
    <source>
        <strain evidence="3 4">DSM 44197</strain>
    </source>
</reference>
<dbReference type="PROSITE" id="PS51257">
    <property type="entry name" value="PROKAR_LIPOPROTEIN"/>
    <property type="match status" value="1"/>
</dbReference>
<gene>
    <name evidence="3" type="ORF">HNR61_003245</name>
</gene>
<comment type="caution">
    <text evidence="3">The sequence shown here is derived from an EMBL/GenBank/DDBJ whole genome shotgun (WGS) entry which is preliminary data.</text>
</comment>
<feature type="signal peptide" evidence="2">
    <location>
        <begin position="1"/>
        <end position="19"/>
    </location>
</feature>
<keyword evidence="2" id="KW-0732">Signal</keyword>
<organism evidence="3 4">
    <name type="scientific">Actinomadura namibiensis</name>
    <dbReference type="NCBI Taxonomy" id="182080"/>
    <lineage>
        <taxon>Bacteria</taxon>
        <taxon>Bacillati</taxon>
        <taxon>Actinomycetota</taxon>
        <taxon>Actinomycetes</taxon>
        <taxon>Streptosporangiales</taxon>
        <taxon>Thermomonosporaceae</taxon>
        <taxon>Actinomadura</taxon>
    </lineage>
</organism>
<sequence>MRPFLLALTACLALTTACGDDAPPPPPPSPAPPSPPPTVPPGRTLPARTALLDYLRGVGSGDAKVCSAMTPAYERAVFGREGGCRPGLAGERRRLRAKDLAALRTVSVPVAEPGPEPGTFTVGFEDLRWEGDPARPGGLLAARFTLKRSGKRWVLVP</sequence>
<evidence type="ECO:0000313" key="3">
    <source>
        <dbReference type="EMBL" id="MBA8951614.1"/>
    </source>
</evidence>
<name>A0A7W3QLJ7_ACTNM</name>
<dbReference type="AlphaFoldDB" id="A0A7W3QLJ7"/>
<evidence type="ECO:0000313" key="4">
    <source>
        <dbReference type="Proteomes" id="UP000572680"/>
    </source>
</evidence>
<feature type="compositionally biased region" description="Pro residues" evidence="1">
    <location>
        <begin position="22"/>
        <end position="40"/>
    </location>
</feature>
<protein>
    <recommendedName>
        <fullName evidence="5">Lipoprotein</fullName>
    </recommendedName>
</protein>
<dbReference type="Proteomes" id="UP000572680">
    <property type="component" value="Unassembled WGS sequence"/>
</dbReference>
<feature type="region of interest" description="Disordered" evidence="1">
    <location>
        <begin position="19"/>
        <end position="44"/>
    </location>
</feature>
<evidence type="ECO:0000256" key="2">
    <source>
        <dbReference type="SAM" id="SignalP"/>
    </source>
</evidence>
<accession>A0A7W3QLJ7</accession>
<dbReference type="RefSeq" id="WP_067825466.1">
    <property type="nucleotide sequence ID" value="NZ_BAAALP010000029.1"/>
</dbReference>
<evidence type="ECO:0008006" key="5">
    <source>
        <dbReference type="Google" id="ProtNLM"/>
    </source>
</evidence>
<proteinExistence type="predicted"/>
<dbReference type="EMBL" id="JACJIA010000003">
    <property type="protein sequence ID" value="MBA8951614.1"/>
    <property type="molecule type" value="Genomic_DNA"/>
</dbReference>
<evidence type="ECO:0000256" key="1">
    <source>
        <dbReference type="SAM" id="MobiDB-lite"/>
    </source>
</evidence>
<feature type="chain" id="PRO_5030835317" description="Lipoprotein" evidence="2">
    <location>
        <begin position="20"/>
        <end position="157"/>
    </location>
</feature>